<reference evidence="7 8" key="1">
    <citation type="submission" date="2015-11" db="EMBL/GenBank/DDBJ databases">
        <title>Genomic analysis of 38 Legionella species identifies large and diverse effector repertoires.</title>
        <authorList>
            <person name="Burstein D."/>
            <person name="Amaro F."/>
            <person name="Zusman T."/>
            <person name="Lifshitz Z."/>
            <person name="Cohen O."/>
            <person name="Gilbert J.A."/>
            <person name="Pupko T."/>
            <person name="Shuman H.A."/>
            <person name="Segal G."/>
        </authorList>
    </citation>
    <scope>NUCLEOTIDE SEQUENCE [LARGE SCALE GENOMIC DNA]</scope>
    <source>
        <strain evidence="7 8">PX-1-G2-E2</strain>
    </source>
</reference>
<dbReference type="InterPro" id="IPR001638">
    <property type="entry name" value="Solute-binding_3/MltF_N"/>
</dbReference>
<dbReference type="SUPFAM" id="SSF53850">
    <property type="entry name" value="Periplasmic binding protein-like II"/>
    <property type="match status" value="1"/>
</dbReference>
<feature type="domain" description="Solute-binding protein family 3/N-terminal" evidence="6">
    <location>
        <begin position="24"/>
        <end position="245"/>
    </location>
</feature>
<evidence type="ECO:0000256" key="5">
    <source>
        <dbReference type="SAM" id="SignalP"/>
    </source>
</evidence>
<dbReference type="RefSeq" id="WP_058452043.1">
    <property type="nucleotide sequence ID" value="NZ_CAAAIB010000009.1"/>
</dbReference>
<dbReference type="AlphaFoldDB" id="A0A0W0W3Y3"/>
<dbReference type="PANTHER" id="PTHR35936">
    <property type="entry name" value="MEMBRANE-BOUND LYTIC MUREIN TRANSGLYCOSYLASE F"/>
    <property type="match status" value="1"/>
</dbReference>
<evidence type="ECO:0000256" key="3">
    <source>
        <dbReference type="ARBA" id="ARBA00022729"/>
    </source>
</evidence>
<dbReference type="GO" id="GO:0030313">
    <property type="term" value="C:cell envelope"/>
    <property type="evidence" value="ECO:0007669"/>
    <property type="project" value="UniProtKB-SubCell"/>
</dbReference>
<evidence type="ECO:0000256" key="2">
    <source>
        <dbReference type="ARBA" id="ARBA00010333"/>
    </source>
</evidence>
<dbReference type="Gene3D" id="3.40.190.10">
    <property type="entry name" value="Periplasmic binding protein-like II"/>
    <property type="match status" value="2"/>
</dbReference>
<dbReference type="STRING" id="466.Lmac_1257"/>
<feature type="signal peptide" evidence="5">
    <location>
        <begin position="1"/>
        <end position="23"/>
    </location>
</feature>
<dbReference type="InterPro" id="IPR018313">
    <property type="entry name" value="SBP_3_CS"/>
</dbReference>
<evidence type="ECO:0000313" key="8">
    <source>
        <dbReference type="Proteomes" id="UP000054908"/>
    </source>
</evidence>
<organism evidence="7 8">
    <name type="scientific">Legionella maceachernii</name>
    <dbReference type="NCBI Taxonomy" id="466"/>
    <lineage>
        <taxon>Bacteria</taxon>
        <taxon>Pseudomonadati</taxon>
        <taxon>Pseudomonadota</taxon>
        <taxon>Gammaproteobacteria</taxon>
        <taxon>Legionellales</taxon>
        <taxon>Legionellaceae</taxon>
        <taxon>Legionella</taxon>
    </lineage>
</organism>
<dbReference type="EMBL" id="LNYL01000033">
    <property type="protein sequence ID" value="KTD27009.1"/>
    <property type="molecule type" value="Genomic_DNA"/>
</dbReference>
<dbReference type="PROSITE" id="PS01039">
    <property type="entry name" value="SBP_BACTERIAL_3"/>
    <property type="match status" value="1"/>
</dbReference>
<name>A0A0W0W3Y3_9GAMM</name>
<gene>
    <name evidence="7" type="ORF">Lmac_1257</name>
</gene>
<evidence type="ECO:0000313" key="7">
    <source>
        <dbReference type="EMBL" id="KTD27009.1"/>
    </source>
</evidence>
<dbReference type="Proteomes" id="UP000054908">
    <property type="component" value="Unassembled WGS sequence"/>
</dbReference>
<comment type="caution">
    <text evidence="7">The sequence shown here is derived from an EMBL/GenBank/DDBJ whole genome shotgun (WGS) entry which is preliminary data.</text>
</comment>
<feature type="chain" id="PRO_5006915272" evidence="5">
    <location>
        <begin position="24"/>
        <end position="247"/>
    </location>
</feature>
<dbReference type="PATRIC" id="fig|466.6.peg.1332"/>
<comment type="subcellular location">
    <subcellularLocation>
        <location evidence="1">Cell envelope</location>
    </subcellularLocation>
</comment>
<protein>
    <submittedName>
        <fullName evidence="7">Arginine ABC transporter substrate-binding protein</fullName>
    </submittedName>
</protein>
<accession>A0A0W0W3Y3</accession>
<proteinExistence type="inferred from homology"/>
<comment type="similarity">
    <text evidence="2 4">Belongs to the bacterial solute-binding protein 3 family.</text>
</comment>
<sequence length="247" mass="28353">MERRFIRIILLLCCIFCSSFLHATVKIGTPVFAPPFAVNVQHYMLEGFDIELMNLICSDLNWQCEFIPVQNNDLFSALNQNQVDFIIGGLTITPERQLLYLFSQPYLPSEGGFIVPNQSAIYTISDLQNKRIATLRGRVYGPFLAQNSPVPIKIVTYAIYDDLMLAVKNGEADAAFINYYTALYIEHRYPDLARVLHRPFDLGYGIGIATSFNNADKIEQINQMLTKYESNGVYVRLYNYYFQFFAK</sequence>
<evidence type="ECO:0000256" key="4">
    <source>
        <dbReference type="RuleBase" id="RU003744"/>
    </source>
</evidence>
<dbReference type="Pfam" id="PF00497">
    <property type="entry name" value="SBP_bac_3"/>
    <property type="match status" value="1"/>
</dbReference>
<evidence type="ECO:0000259" key="6">
    <source>
        <dbReference type="SMART" id="SM00062"/>
    </source>
</evidence>
<keyword evidence="8" id="KW-1185">Reference proteome</keyword>
<keyword evidence="3 5" id="KW-0732">Signal</keyword>
<evidence type="ECO:0000256" key="1">
    <source>
        <dbReference type="ARBA" id="ARBA00004196"/>
    </source>
</evidence>
<dbReference type="SMART" id="SM00062">
    <property type="entry name" value="PBPb"/>
    <property type="match status" value="1"/>
</dbReference>